<sequence>MACPHLCDIIVLRVSIHLYQWL</sequence>
<evidence type="ECO:0000313" key="1">
    <source>
        <dbReference type="EMBL" id="JAH84664.1"/>
    </source>
</evidence>
<accession>A0A0E9W2N8</accession>
<dbReference type="EMBL" id="GBXM01023913">
    <property type="protein sequence ID" value="JAH84664.1"/>
    <property type="molecule type" value="Transcribed_RNA"/>
</dbReference>
<name>A0A0E9W2N8_ANGAN</name>
<reference evidence="1" key="2">
    <citation type="journal article" date="2015" name="Fish Shellfish Immunol.">
        <title>Early steps in the European eel (Anguilla anguilla)-Vibrio vulnificus interaction in the gills: Role of the RtxA13 toxin.</title>
        <authorList>
            <person name="Callol A."/>
            <person name="Pajuelo D."/>
            <person name="Ebbesson L."/>
            <person name="Teles M."/>
            <person name="MacKenzie S."/>
            <person name="Amaro C."/>
        </authorList>
    </citation>
    <scope>NUCLEOTIDE SEQUENCE</scope>
</reference>
<protein>
    <submittedName>
        <fullName evidence="1">Uncharacterized protein</fullName>
    </submittedName>
</protein>
<reference evidence="1" key="1">
    <citation type="submission" date="2014-11" db="EMBL/GenBank/DDBJ databases">
        <authorList>
            <person name="Amaro Gonzalez C."/>
        </authorList>
    </citation>
    <scope>NUCLEOTIDE SEQUENCE</scope>
</reference>
<dbReference type="AlphaFoldDB" id="A0A0E9W2N8"/>
<proteinExistence type="predicted"/>
<organism evidence="1">
    <name type="scientific">Anguilla anguilla</name>
    <name type="common">European freshwater eel</name>
    <name type="synonym">Muraena anguilla</name>
    <dbReference type="NCBI Taxonomy" id="7936"/>
    <lineage>
        <taxon>Eukaryota</taxon>
        <taxon>Metazoa</taxon>
        <taxon>Chordata</taxon>
        <taxon>Craniata</taxon>
        <taxon>Vertebrata</taxon>
        <taxon>Euteleostomi</taxon>
        <taxon>Actinopterygii</taxon>
        <taxon>Neopterygii</taxon>
        <taxon>Teleostei</taxon>
        <taxon>Anguilliformes</taxon>
        <taxon>Anguillidae</taxon>
        <taxon>Anguilla</taxon>
    </lineage>
</organism>